<dbReference type="AlphaFoldDB" id="A0A931J5R6"/>
<feature type="transmembrane region" description="Helical" evidence="6">
    <location>
        <begin position="350"/>
        <end position="367"/>
    </location>
</feature>
<dbReference type="RefSeq" id="WP_198110310.1">
    <property type="nucleotide sequence ID" value="NZ_JAEDAK010000004.1"/>
</dbReference>
<dbReference type="GO" id="GO:0016020">
    <property type="term" value="C:membrane"/>
    <property type="evidence" value="ECO:0007669"/>
    <property type="project" value="UniProtKB-SubCell"/>
</dbReference>
<dbReference type="EMBL" id="JAEDAK010000004">
    <property type="protein sequence ID" value="MBH9576690.1"/>
    <property type="molecule type" value="Genomic_DNA"/>
</dbReference>
<evidence type="ECO:0000313" key="7">
    <source>
        <dbReference type="EMBL" id="MBH9576690.1"/>
    </source>
</evidence>
<feature type="transmembrane region" description="Helical" evidence="6">
    <location>
        <begin position="86"/>
        <end position="105"/>
    </location>
</feature>
<evidence type="ECO:0000313" key="8">
    <source>
        <dbReference type="Proteomes" id="UP000613266"/>
    </source>
</evidence>
<evidence type="ECO:0000256" key="3">
    <source>
        <dbReference type="ARBA" id="ARBA00022692"/>
    </source>
</evidence>
<dbReference type="InterPro" id="IPR045035">
    <property type="entry name" value="YSL-like"/>
</dbReference>
<comment type="caution">
    <text evidence="7">The sequence shown here is derived from an EMBL/GenBank/DDBJ whole genome shotgun (WGS) entry which is preliminary data.</text>
</comment>
<reference evidence="7" key="1">
    <citation type="submission" date="2020-12" db="EMBL/GenBank/DDBJ databases">
        <title>The genome sequence of Inhella sp. 1Y17.</title>
        <authorList>
            <person name="Liu Y."/>
        </authorList>
    </citation>
    <scope>NUCLEOTIDE SEQUENCE</scope>
    <source>
        <strain evidence="7">1Y17</strain>
    </source>
</reference>
<evidence type="ECO:0000256" key="1">
    <source>
        <dbReference type="ARBA" id="ARBA00004141"/>
    </source>
</evidence>
<feature type="transmembrane region" description="Helical" evidence="6">
    <location>
        <begin position="412"/>
        <end position="436"/>
    </location>
</feature>
<keyword evidence="8" id="KW-1185">Reference proteome</keyword>
<dbReference type="Proteomes" id="UP000613266">
    <property type="component" value="Unassembled WGS sequence"/>
</dbReference>
<dbReference type="PANTHER" id="PTHR31645:SF0">
    <property type="entry name" value="OLIGOPEPTIDE TRANSPORTER YGL114W-RELATED"/>
    <property type="match status" value="1"/>
</dbReference>
<keyword evidence="5 6" id="KW-0472">Membrane</keyword>
<feature type="transmembrane region" description="Helical" evidence="6">
    <location>
        <begin position="203"/>
        <end position="226"/>
    </location>
</feature>
<protein>
    <submittedName>
        <fullName evidence="7">OPT/YSL family transporter</fullName>
    </submittedName>
</protein>
<dbReference type="Pfam" id="PF03169">
    <property type="entry name" value="OPT"/>
    <property type="match status" value="1"/>
</dbReference>
<evidence type="ECO:0000256" key="5">
    <source>
        <dbReference type="ARBA" id="ARBA00023136"/>
    </source>
</evidence>
<sequence>MTALPLDPTDTRRWAWLPPIGTPAYYTLLAAVGMLLLGPLGGVAASYMNFSLGFYVGGQVLAGILGSVITLGYGPAGRHGANYMQTTAASVAGMMAMSTLLQARVWMGLPPVPTWQLVVYMLCIGMLGAGVGMLYTPILVERMKLTYPSGLAVANILRALTDPELLRRSVTRLFGGMAAGIGGGVAAAKVAALGAIEMSLSTFGAGLIVGARITIPAITSGLLFWALTPTFVSIGWLNAGEPFRKIAFLIALGMILGAAIIDIGLILWQAQRRLRGLDPSTEQGAGSETTGPRHSVPRLLAWVGAWALAVVFCGQAFFGVPTLLMLLALGLVAIFVMVNGISVGISDSNPISSAFVVGVIVFALTGLKDPALGLMAATVLLVATSVGCDMQQDRSTGWRLGSNRALQFRFQVGGILVGALLAVGIANLFMAAYPILRLDQTVMSADQQPAQWSSAMTYKFVGVLRGLSEPNPHQTVAIVLGIAFGFGVELLRKLIKRSARYQAFVARGRAGFATDFAVDALVLPSPYAFSFGGFVNLPTSLWFGAGGVISSLINTFAKRSKEDEALPSDMSATSLVGGGLIAGDALAALGLGVVGLLSLL</sequence>
<proteinExistence type="predicted"/>
<keyword evidence="2" id="KW-0813">Transport</keyword>
<feature type="transmembrane region" description="Helical" evidence="6">
    <location>
        <begin position="512"/>
        <end position="534"/>
    </location>
</feature>
<feature type="transmembrane region" description="Helical" evidence="6">
    <location>
        <begin position="173"/>
        <end position="196"/>
    </location>
</feature>
<dbReference type="InterPro" id="IPR004813">
    <property type="entry name" value="OPT"/>
</dbReference>
<organism evidence="7 8">
    <name type="scientific">Inhella proteolytica</name>
    <dbReference type="NCBI Taxonomy" id="2795029"/>
    <lineage>
        <taxon>Bacteria</taxon>
        <taxon>Pseudomonadati</taxon>
        <taxon>Pseudomonadota</taxon>
        <taxon>Betaproteobacteria</taxon>
        <taxon>Burkholderiales</taxon>
        <taxon>Sphaerotilaceae</taxon>
        <taxon>Inhella</taxon>
    </lineage>
</organism>
<feature type="transmembrane region" description="Helical" evidence="6">
    <location>
        <begin position="117"/>
        <end position="138"/>
    </location>
</feature>
<accession>A0A931J5R6</accession>
<evidence type="ECO:0000256" key="6">
    <source>
        <dbReference type="SAM" id="Phobius"/>
    </source>
</evidence>
<dbReference type="GO" id="GO:0035673">
    <property type="term" value="F:oligopeptide transmembrane transporter activity"/>
    <property type="evidence" value="ECO:0007669"/>
    <property type="project" value="InterPro"/>
</dbReference>
<comment type="subcellular location">
    <subcellularLocation>
        <location evidence="1">Membrane</location>
        <topology evidence="1">Multi-pass membrane protein</topology>
    </subcellularLocation>
</comment>
<feature type="transmembrane region" description="Helical" evidence="6">
    <location>
        <begin position="24"/>
        <end position="45"/>
    </location>
</feature>
<feature type="transmembrane region" description="Helical" evidence="6">
    <location>
        <begin position="299"/>
        <end position="318"/>
    </location>
</feature>
<keyword evidence="4 6" id="KW-1133">Transmembrane helix</keyword>
<keyword evidence="3 6" id="KW-0812">Transmembrane</keyword>
<feature type="transmembrane region" description="Helical" evidence="6">
    <location>
        <begin position="324"/>
        <end position="343"/>
    </location>
</feature>
<feature type="transmembrane region" description="Helical" evidence="6">
    <location>
        <begin position="373"/>
        <end position="391"/>
    </location>
</feature>
<dbReference type="PANTHER" id="PTHR31645">
    <property type="entry name" value="OLIGOPEPTIDE TRANSPORTER YGL114W-RELATED"/>
    <property type="match status" value="1"/>
</dbReference>
<gene>
    <name evidence="7" type="ORF">I7X39_07220</name>
</gene>
<evidence type="ECO:0000256" key="2">
    <source>
        <dbReference type="ARBA" id="ARBA00022448"/>
    </source>
</evidence>
<feature type="transmembrane region" description="Helical" evidence="6">
    <location>
        <begin position="473"/>
        <end position="491"/>
    </location>
</feature>
<feature type="transmembrane region" description="Helical" evidence="6">
    <location>
        <begin position="578"/>
        <end position="599"/>
    </location>
</feature>
<evidence type="ECO:0000256" key="4">
    <source>
        <dbReference type="ARBA" id="ARBA00022989"/>
    </source>
</evidence>
<name>A0A931J5R6_9BURK</name>
<feature type="transmembrane region" description="Helical" evidence="6">
    <location>
        <begin position="52"/>
        <end position="74"/>
    </location>
</feature>
<feature type="transmembrane region" description="Helical" evidence="6">
    <location>
        <begin position="246"/>
        <end position="268"/>
    </location>
</feature>